<name>A0A5B8T5Q5_LEUPS</name>
<keyword evidence="10" id="KW-0472">Membrane</keyword>
<evidence type="ECO:0000259" key="11">
    <source>
        <dbReference type="PROSITE" id="PS50109"/>
    </source>
</evidence>
<dbReference type="PROSITE" id="PS50885">
    <property type="entry name" value="HAMP"/>
    <property type="match status" value="1"/>
</dbReference>
<keyword evidence="9" id="KW-0902">Two-component regulatory system</keyword>
<dbReference type="EC" id="2.7.13.3" evidence="3"/>
<evidence type="ECO:0000256" key="4">
    <source>
        <dbReference type="ARBA" id="ARBA00022553"/>
    </source>
</evidence>
<sequence length="361" mass="40066">MNHDGKTVNRSIFGIGNYLVYFLSSSLVVTVTILIIYVPKGDETAQMIRPRAIIALVIIIAMALLLTVINGLWRRYTIGRPVKKILAATQKVTEGDYNVQIQPSHGFDSINELDVIITNFNIMTKALGSVETLQTDFIASVSHEIKTPLAIIQNYATMIQDSSLPVTERERYATRIADATSRLSGLITNILALNKVDNQEITTKKDTYLLNEQIAEVLVNHETLWSEKNIDLQIDAEDVYITGDKELLALAWNNLVSNAIKFNHTNGKITVVVKSISDKEILVSIADSGIGLTEEQRQHIFDKFYQADTARSVQGNGLGLALVKRVIDIVGGQIVVTSQHNVGTQFEIKLPANHPIWMKSL</sequence>
<keyword evidence="5" id="KW-0808">Transferase</keyword>
<dbReference type="CDD" id="cd00075">
    <property type="entry name" value="HATPase"/>
    <property type="match status" value="1"/>
</dbReference>
<dbReference type="InterPro" id="IPR003660">
    <property type="entry name" value="HAMP_dom"/>
</dbReference>
<dbReference type="SUPFAM" id="SSF47384">
    <property type="entry name" value="Homodimeric domain of signal transducing histidine kinase"/>
    <property type="match status" value="1"/>
</dbReference>
<dbReference type="CDD" id="cd00082">
    <property type="entry name" value="HisKA"/>
    <property type="match status" value="1"/>
</dbReference>
<feature type="transmembrane region" description="Helical" evidence="10">
    <location>
        <begin position="18"/>
        <end position="39"/>
    </location>
</feature>
<evidence type="ECO:0000313" key="14">
    <source>
        <dbReference type="Proteomes" id="UP000321296"/>
    </source>
</evidence>
<dbReference type="GO" id="GO:0005524">
    <property type="term" value="F:ATP binding"/>
    <property type="evidence" value="ECO:0007669"/>
    <property type="project" value="UniProtKB-KW"/>
</dbReference>
<dbReference type="Pfam" id="PF02518">
    <property type="entry name" value="HATPase_c"/>
    <property type="match status" value="1"/>
</dbReference>
<dbReference type="AlphaFoldDB" id="A0A5B8T5Q5"/>
<keyword evidence="4" id="KW-0597">Phosphoprotein</keyword>
<dbReference type="SMART" id="SM00387">
    <property type="entry name" value="HATPase_c"/>
    <property type="match status" value="1"/>
</dbReference>
<organism evidence="13 14">
    <name type="scientific">Leuconostoc pseudomesenteroides</name>
    <dbReference type="NCBI Taxonomy" id="33968"/>
    <lineage>
        <taxon>Bacteria</taxon>
        <taxon>Bacillati</taxon>
        <taxon>Bacillota</taxon>
        <taxon>Bacilli</taxon>
        <taxon>Lactobacillales</taxon>
        <taxon>Lactobacillaceae</taxon>
        <taxon>Leuconostoc</taxon>
    </lineage>
</organism>
<evidence type="ECO:0000256" key="2">
    <source>
        <dbReference type="ARBA" id="ARBA00004370"/>
    </source>
</evidence>
<dbReference type="PANTHER" id="PTHR42878">
    <property type="entry name" value="TWO-COMPONENT HISTIDINE KINASE"/>
    <property type="match status" value="1"/>
</dbReference>
<evidence type="ECO:0000256" key="9">
    <source>
        <dbReference type="ARBA" id="ARBA00023012"/>
    </source>
</evidence>
<dbReference type="PANTHER" id="PTHR42878:SF7">
    <property type="entry name" value="SENSOR HISTIDINE KINASE GLRK"/>
    <property type="match status" value="1"/>
</dbReference>
<dbReference type="GO" id="GO:0007234">
    <property type="term" value="P:osmosensory signaling via phosphorelay pathway"/>
    <property type="evidence" value="ECO:0007669"/>
    <property type="project" value="TreeGrafter"/>
</dbReference>
<dbReference type="SMART" id="SM00388">
    <property type="entry name" value="HisKA"/>
    <property type="match status" value="1"/>
</dbReference>
<dbReference type="RefSeq" id="WP_147651714.1">
    <property type="nucleotide sequence ID" value="NZ_CP042383.1"/>
</dbReference>
<dbReference type="SUPFAM" id="SSF55874">
    <property type="entry name" value="ATPase domain of HSP90 chaperone/DNA topoisomerase II/histidine kinase"/>
    <property type="match status" value="1"/>
</dbReference>
<comment type="subcellular location">
    <subcellularLocation>
        <location evidence="2">Membrane</location>
    </subcellularLocation>
</comment>
<dbReference type="Pfam" id="PF00512">
    <property type="entry name" value="HisKA"/>
    <property type="match status" value="1"/>
</dbReference>
<dbReference type="Proteomes" id="UP000321296">
    <property type="component" value="Chromosome"/>
</dbReference>
<comment type="catalytic activity">
    <reaction evidence="1">
        <text>ATP + protein L-histidine = ADP + protein N-phospho-L-histidine.</text>
        <dbReference type="EC" id="2.7.13.3"/>
    </reaction>
</comment>
<evidence type="ECO:0000256" key="8">
    <source>
        <dbReference type="ARBA" id="ARBA00022840"/>
    </source>
</evidence>
<dbReference type="SUPFAM" id="SSF158472">
    <property type="entry name" value="HAMP domain-like"/>
    <property type="match status" value="1"/>
</dbReference>
<dbReference type="GO" id="GO:0000155">
    <property type="term" value="F:phosphorelay sensor kinase activity"/>
    <property type="evidence" value="ECO:0007669"/>
    <property type="project" value="InterPro"/>
</dbReference>
<dbReference type="FunFam" id="3.30.565.10:FF:000006">
    <property type="entry name" value="Sensor histidine kinase WalK"/>
    <property type="match status" value="1"/>
</dbReference>
<protein>
    <recommendedName>
        <fullName evidence="3">histidine kinase</fullName>
        <ecNumber evidence="3">2.7.13.3</ecNumber>
    </recommendedName>
</protein>
<keyword evidence="7 13" id="KW-0418">Kinase</keyword>
<gene>
    <name evidence="13" type="ORF">FGL85_08135</name>
</gene>
<dbReference type="Gene3D" id="1.10.287.130">
    <property type="match status" value="1"/>
</dbReference>
<keyword evidence="8" id="KW-0067">ATP-binding</keyword>
<feature type="domain" description="Histidine kinase" evidence="11">
    <location>
        <begin position="140"/>
        <end position="354"/>
    </location>
</feature>
<evidence type="ECO:0000256" key="5">
    <source>
        <dbReference type="ARBA" id="ARBA00022679"/>
    </source>
</evidence>
<evidence type="ECO:0000313" key="13">
    <source>
        <dbReference type="EMBL" id="QEA42468.1"/>
    </source>
</evidence>
<dbReference type="SMART" id="SM00304">
    <property type="entry name" value="HAMP"/>
    <property type="match status" value="1"/>
</dbReference>
<keyword evidence="10" id="KW-1133">Transmembrane helix</keyword>
<feature type="domain" description="HAMP" evidence="12">
    <location>
        <begin position="76"/>
        <end position="132"/>
    </location>
</feature>
<dbReference type="KEGG" id="lpse:FGL85_08135"/>
<dbReference type="EMBL" id="CP042383">
    <property type="protein sequence ID" value="QEA42468.1"/>
    <property type="molecule type" value="Genomic_DNA"/>
</dbReference>
<dbReference type="InterPro" id="IPR003594">
    <property type="entry name" value="HATPase_dom"/>
</dbReference>
<dbReference type="InterPro" id="IPR036097">
    <property type="entry name" value="HisK_dim/P_sf"/>
</dbReference>
<evidence type="ECO:0000256" key="3">
    <source>
        <dbReference type="ARBA" id="ARBA00012438"/>
    </source>
</evidence>
<dbReference type="InterPro" id="IPR004358">
    <property type="entry name" value="Sig_transdc_His_kin-like_C"/>
</dbReference>
<evidence type="ECO:0000256" key="10">
    <source>
        <dbReference type="SAM" id="Phobius"/>
    </source>
</evidence>
<evidence type="ECO:0000256" key="6">
    <source>
        <dbReference type="ARBA" id="ARBA00022741"/>
    </source>
</evidence>
<dbReference type="CDD" id="cd06225">
    <property type="entry name" value="HAMP"/>
    <property type="match status" value="1"/>
</dbReference>
<dbReference type="PRINTS" id="PR00344">
    <property type="entry name" value="BCTRLSENSOR"/>
</dbReference>
<evidence type="ECO:0000259" key="12">
    <source>
        <dbReference type="PROSITE" id="PS50885"/>
    </source>
</evidence>
<dbReference type="Gene3D" id="6.10.340.10">
    <property type="match status" value="1"/>
</dbReference>
<dbReference type="GO" id="GO:0000156">
    <property type="term" value="F:phosphorelay response regulator activity"/>
    <property type="evidence" value="ECO:0007669"/>
    <property type="project" value="TreeGrafter"/>
</dbReference>
<dbReference type="PROSITE" id="PS50109">
    <property type="entry name" value="HIS_KIN"/>
    <property type="match status" value="1"/>
</dbReference>
<evidence type="ECO:0000256" key="7">
    <source>
        <dbReference type="ARBA" id="ARBA00022777"/>
    </source>
</evidence>
<accession>A0A5B8T5Q5</accession>
<dbReference type="GO" id="GO:0030295">
    <property type="term" value="F:protein kinase activator activity"/>
    <property type="evidence" value="ECO:0007669"/>
    <property type="project" value="TreeGrafter"/>
</dbReference>
<dbReference type="InterPro" id="IPR036890">
    <property type="entry name" value="HATPase_C_sf"/>
</dbReference>
<dbReference type="InterPro" id="IPR003661">
    <property type="entry name" value="HisK_dim/P_dom"/>
</dbReference>
<reference evidence="13 14" key="1">
    <citation type="submission" date="2019-06" db="EMBL/GenBank/DDBJ databases">
        <title>Genome analyses of bacteria isolated from kimchi.</title>
        <authorList>
            <person name="Lee S."/>
            <person name="Ahn S."/>
            <person name="Roh S."/>
        </authorList>
    </citation>
    <scope>NUCLEOTIDE SEQUENCE [LARGE SCALE GENOMIC DNA]</scope>
    <source>
        <strain evidence="13 14">CBA3630</strain>
    </source>
</reference>
<feature type="transmembrane region" description="Helical" evidence="10">
    <location>
        <begin position="51"/>
        <end position="73"/>
    </location>
</feature>
<dbReference type="InterPro" id="IPR050351">
    <property type="entry name" value="BphY/WalK/GraS-like"/>
</dbReference>
<evidence type="ECO:0000256" key="1">
    <source>
        <dbReference type="ARBA" id="ARBA00000085"/>
    </source>
</evidence>
<dbReference type="GO" id="GO:0016020">
    <property type="term" value="C:membrane"/>
    <property type="evidence" value="ECO:0007669"/>
    <property type="project" value="UniProtKB-SubCell"/>
</dbReference>
<keyword evidence="10" id="KW-0812">Transmembrane</keyword>
<dbReference type="Gene3D" id="3.30.565.10">
    <property type="entry name" value="Histidine kinase-like ATPase, C-terminal domain"/>
    <property type="match status" value="1"/>
</dbReference>
<dbReference type="InterPro" id="IPR005467">
    <property type="entry name" value="His_kinase_dom"/>
</dbReference>
<proteinExistence type="predicted"/>
<keyword evidence="6" id="KW-0547">Nucleotide-binding</keyword>